<evidence type="ECO:0000313" key="2">
    <source>
        <dbReference type="Proteomes" id="UP001157502"/>
    </source>
</evidence>
<reference evidence="1" key="1">
    <citation type="submission" date="2021-05" db="EMBL/GenBank/DDBJ databases">
        <authorList>
            <person name="Pan Q."/>
            <person name="Jouanno E."/>
            <person name="Zahm M."/>
            <person name="Klopp C."/>
            <person name="Cabau C."/>
            <person name="Louis A."/>
            <person name="Berthelot C."/>
            <person name="Parey E."/>
            <person name="Roest Crollius H."/>
            <person name="Montfort J."/>
            <person name="Robinson-Rechavi M."/>
            <person name="Bouchez O."/>
            <person name="Lampietro C."/>
            <person name="Lopez Roques C."/>
            <person name="Donnadieu C."/>
            <person name="Postlethwait J."/>
            <person name="Bobe J."/>
            <person name="Dillon D."/>
            <person name="Chandos A."/>
            <person name="von Hippel F."/>
            <person name="Guiguen Y."/>
        </authorList>
    </citation>
    <scope>NUCLEOTIDE SEQUENCE</scope>
    <source>
        <strain evidence="1">YG-Jan2019</strain>
    </source>
</reference>
<dbReference type="EMBL" id="CM055740">
    <property type="protein sequence ID" value="KAJ8003218.1"/>
    <property type="molecule type" value="Genomic_DNA"/>
</dbReference>
<gene>
    <name evidence="1" type="ORF">DPEC_G00167120</name>
</gene>
<protein>
    <submittedName>
        <fullName evidence="1">Uncharacterized protein</fullName>
    </submittedName>
</protein>
<sequence>MELERLTNQRIIEPVKFSEWAAPIVPVLKPDDSVRICGDYKLTVNQVLKLEQYPIPRLEDLLEQFPAIFQRLTESLVSGIPNVVVYLDDILLTGQSDQDHLAMLNQVLKRLQEAASPKMQQMCVHGAGSRVSGA</sequence>
<organism evidence="1 2">
    <name type="scientific">Dallia pectoralis</name>
    <name type="common">Alaska blackfish</name>
    <dbReference type="NCBI Taxonomy" id="75939"/>
    <lineage>
        <taxon>Eukaryota</taxon>
        <taxon>Metazoa</taxon>
        <taxon>Chordata</taxon>
        <taxon>Craniata</taxon>
        <taxon>Vertebrata</taxon>
        <taxon>Euteleostomi</taxon>
        <taxon>Actinopterygii</taxon>
        <taxon>Neopterygii</taxon>
        <taxon>Teleostei</taxon>
        <taxon>Protacanthopterygii</taxon>
        <taxon>Esociformes</taxon>
        <taxon>Umbridae</taxon>
        <taxon>Dallia</taxon>
    </lineage>
</organism>
<dbReference type="Proteomes" id="UP001157502">
    <property type="component" value="Chromosome 13"/>
</dbReference>
<keyword evidence="2" id="KW-1185">Reference proteome</keyword>
<name>A0ACC2GIC0_DALPE</name>
<comment type="caution">
    <text evidence="1">The sequence shown here is derived from an EMBL/GenBank/DDBJ whole genome shotgun (WGS) entry which is preliminary data.</text>
</comment>
<proteinExistence type="predicted"/>
<evidence type="ECO:0000313" key="1">
    <source>
        <dbReference type="EMBL" id="KAJ8003218.1"/>
    </source>
</evidence>
<accession>A0ACC2GIC0</accession>